<sequence length="109" mass="11943">MLMFAVLLQAATPQSAATYLTCTLRGDTPMNVQFNEANNTATYSFTLGGIDRTYTVPAAFSVDRVTFNSFTVSRIDLTFERDNAKLYDLGGMARVDHGQCVKAAAKRAF</sequence>
<reference evidence="2" key="1">
    <citation type="submission" date="2023-07" db="EMBL/GenBank/DDBJ databases">
        <authorList>
            <person name="Kim M."/>
        </authorList>
    </citation>
    <scope>NUCLEOTIDE SEQUENCE</scope>
    <source>
        <strain evidence="2">BIUV-7</strain>
    </source>
</reference>
<accession>A0ABT8YA51</accession>
<dbReference type="Proteomes" id="UP001169764">
    <property type="component" value="Unassembled WGS sequence"/>
</dbReference>
<keyword evidence="1" id="KW-0732">Signal</keyword>
<protein>
    <submittedName>
        <fullName evidence="2">Uncharacterized protein</fullName>
    </submittedName>
</protein>
<feature type="signal peptide" evidence="1">
    <location>
        <begin position="1"/>
        <end position="16"/>
    </location>
</feature>
<dbReference type="EMBL" id="JAUOTP010000005">
    <property type="protein sequence ID" value="MDO6415219.1"/>
    <property type="molecule type" value="Genomic_DNA"/>
</dbReference>
<organism evidence="2 3">
    <name type="scientific">Sphingomonas natans</name>
    <dbReference type="NCBI Taxonomy" id="3063330"/>
    <lineage>
        <taxon>Bacteria</taxon>
        <taxon>Pseudomonadati</taxon>
        <taxon>Pseudomonadota</taxon>
        <taxon>Alphaproteobacteria</taxon>
        <taxon>Sphingomonadales</taxon>
        <taxon>Sphingomonadaceae</taxon>
        <taxon>Sphingomonas</taxon>
    </lineage>
</organism>
<evidence type="ECO:0000313" key="2">
    <source>
        <dbReference type="EMBL" id="MDO6415219.1"/>
    </source>
</evidence>
<feature type="chain" id="PRO_5046903177" evidence="1">
    <location>
        <begin position="17"/>
        <end position="109"/>
    </location>
</feature>
<dbReference type="RefSeq" id="WP_303543082.1">
    <property type="nucleotide sequence ID" value="NZ_JAUOTP010000005.1"/>
</dbReference>
<gene>
    <name evidence="2" type="ORF">Q4F19_12575</name>
</gene>
<evidence type="ECO:0000256" key="1">
    <source>
        <dbReference type="SAM" id="SignalP"/>
    </source>
</evidence>
<proteinExistence type="predicted"/>
<name>A0ABT8YA51_9SPHN</name>
<evidence type="ECO:0000313" key="3">
    <source>
        <dbReference type="Proteomes" id="UP001169764"/>
    </source>
</evidence>
<comment type="caution">
    <text evidence="2">The sequence shown here is derived from an EMBL/GenBank/DDBJ whole genome shotgun (WGS) entry which is preliminary data.</text>
</comment>
<keyword evidence="3" id="KW-1185">Reference proteome</keyword>